<dbReference type="EMBL" id="RBAN01000001">
    <property type="protein sequence ID" value="RKN57560.1"/>
    <property type="molecule type" value="Genomic_DNA"/>
</dbReference>
<dbReference type="PANTHER" id="PTHR35010:SF4">
    <property type="entry name" value="BLL5781 PROTEIN"/>
    <property type="match status" value="1"/>
</dbReference>
<sequence length="292" mass="31215">MAAVRGRPLGSGVVTTVAGSGTPVGELLRDWRRRRRLSQLDVSADTGISTRHLSFVETGRSRPSTELILRLAEHLDVPLADRNTLLLAGGYAPAYTRHDLDGPELAPVRDAARQILHGHGPFPALLVDRHWQLVEANAAVGLLTAGAAAHLLSGPVNVLRLSLHPEGMAPRIRNLAQWRGHLLHRLREQVAASNDAALHDLYDELRGYPGGEEGPAGAGAVVVPLRYRYGDRDLAFLSTTTVFGTPLDVTVAGLAIEAFFPADRATAEALRELTDPVAGSPPAGRQAGAVRR</sequence>
<reference evidence="3 4" key="1">
    <citation type="journal article" date="2015" name="Int. J. Syst. Evol. Microbiol.">
        <title>Micromonospora costi sp. nov., isolated from a leaf of Costus speciosus.</title>
        <authorList>
            <person name="Thawai C."/>
        </authorList>
    </citation>
    <scope>NUCLEOTIDE SEQUENCE [LARGE SCALE GENOMIC DNA]</scope>
    <source>
        <strain evidence="3 4">CS1-12</strain>
    </source>
</reference>
<proteinExistence type="predicted"/>
<keyword evidence="4" id="KW-1185">Reference proteome</keyword>
<evidence type="ECO:0000256" key="1">
    <source>
        <dbReference type="SAM" id="MobiDB-lite"/>
    </source>
</evidence>
<feature type="region of interest" description="Disordered" evidence="1">
    <location>
        <begin position="272"/>
        <end position="292"/>
    </location>
</feature>
<dbReference type="PANTHER" id="PTHR35010">
    <property type="entry name" value="BLL4672 PROTEIN-RELATED"/>
    <property type="match status" value="1"/>
</dbReference>
<dbReference type="InterPro" id="IPR010982">
    <property type="entry name" value="Lambda_DNA-bd_dom_sf"/>
</dbReference>
<gene>
    <name evidence="3" type="ORF">D7193_02525</name>
</gene>
<dbReference type="AlphaFoldDB" id="A0A3B0AAM9"/>
<dbReference type="Pfam" id="PF13560">
    <property type="entry name" value="HTH_31"/>
    <property type="match status" value="1"/>
</dbReference>
<organism evidence="3 4">
    <name type="scientific">Micromonospora costi</name>
    <dbReference type="NCBI Taxonomy" id="1530042"/>
    <lineage>
        <taxon>Bacteria</taxon>
        <taxon>Bacillati</taxon>
        <taxon>Actinomycetota</taxon>
        <taxon>Actinomycetes</taxon>
        <taxon>Micromonosporales</taxon>
        <taxon>Micromonosporaceae</taxon>
        <taxon>Micromonospora</taxon>
    </lineage>
</organism>
<evidence type="ECO:0000313" key="3">
    <source>
        <dbReference type="EMBL" id="RKN57560.1"/>
    </source>
</evidence>
<dbReference type="SUPFAM" id="SSF47413">
    <property type="entry name" value="lambda repressor-like DNA-binding domains"/>
    <property type="match status" value="1"/>
</dbReference>
<dbReference type="CDD" id="cd00093">
    <property type="entry name" value="HTH_XRE"/>
    <property type="match status" value="1"/>
</dbReference>
<evidence type="ECO:0000259" key="2">
    <source>
        <dbReference type="PROSITE" id="PS50943"/>
    </source>
</evidence>
<dbReference type="Gene3D" id="1.10.260.40">
    <property type="entry name" value="lambda repressor-like DNA-binding domains"/>
    <property type="match status" value="1"/>
</dbReference>
<dbReference type="Gene3D" id="3.30.450.180">
    <property type="match status" value="1"/>
</dbReference>
<dbReference type="PROSITE" id="PS50943">
    <property type="entry name" value="HTH_CROC1"/>
    <property type="match status" value="1"/>
</dbReference>
<dbReference type="InterPro" id="IPR001387">
    <property type="entry name" value="Cro/C1-type_HTH"/>
</dbReference>
<comment type="caution">
    <text evidence="3">The sequence shown here is derived from an EMBL/GenBank/DDBJ whole genome shotgun (WGS) entry which is preliminary data.</text>
</comment>
<evidence type="ECO:0000313" key="4">
    <source>
        <dbReference type="Proteomes" id="UP000279968"/>
    </source>
</evidence>
<feature type="domain" description="HTH cro/C1-type" evidence="2">
    <location>
        <begin position="28"/>
        <end position="82"/>
    </location>
</feature>
<dbReference type="Proteomes" id="UP000279968">
    <property type="component" value="Unassembled WGS sequence"/>
</dbReference>
<name>A0A3B0AAM9_9ACTN</name>
<dbReference type="GO" id="GO:0003677">
    <property type="term" value="F:DNA binding"/>
    <property type="evidence" value="ECO:0007669"/>
    <property type="project" value="InterPro"/>
</dbReference>
<accession>A0A3B0AAM9</accession>
<dbReference type="Pfam" id="PF17765">
    <property type="entry name" value="MLTR_LBD"/>
    <property type="match status" value="1"/>
</dbReference>
<dbReference type="OrthoDB" id="2959414at2"/>
<dbReference type="SMART" id="SM00530">
    <property type="entry name" value="HTH_XRE"/>
    <property type="match status" value="1"/>
</dbReference>
<protein>
    <submittedName>
        <fullName evidence="3">XRE family transcriptional regulator</fullName>
    </submittedName>
</protein>
<dbReference type="InterPro" id="IPR041413">
    <property type="entry name" value="MLTR_LBD"/>
</dbReference>